<dbReference type="PANTHER" id="PTHR13847:SF274">
    <property type="entry name" value="RIESKE 2FE-2S IRON-SULFUR PROTEIN YHFW-RELATED"/>
    <property type="match status" value="1"/>
</dbReference>
<dbReference type="PANTHER" id="PTHR13847">
    <property type="entry name" value="SARCOSINE DEHYDROGENASE-RELATED"/>
    <property type="match status" value="1"/>
</dbReference>
<evidence type="ECO:0000256" key="3">
    <source>
        <dbReference type="ARBA" id="ARBA00023004"/>
    </source>
</evidence>
<dbReference type="InterPro" id="IPR017941">
    <property type="entry name" value="Rieske_2Fe-2S"/>
</dbReference>
<keyword evidence="2" id="KW-0479">Metal-binding</keyword>
<dbReference type="EMBL" id="CP044232">
    <property type="protein sequence ID" value="QEW02309.1"/>
    <property type="molecule type" value="Genomic_DNA"/>
</dbReference>
<dbReference type="GO" id="GO:0046872">
    <property type="term" value="F:metal ion binding"/>
    <property type="evidence" value="ECO:0007669"/>
    <property type="project" value="UniProtKB-KW"/>
</dbReference>
<dbReference type="SUPFAM" id="SSF51905">
    <property type="entry name" value="FAD/NAD(P)-binding domain"/>
    <property type="match status" value="1"/>
</dbReference>
<keyword evidence="3" id="KW-0408">Iron</keyword>
<keyword evidence="7" id="KW-1185">Reference proteome</keyword>
<dbReference type="RefSeq" id="WP_150923899.1">
    <property type="nucleotide sequence ID" value="NZ_CP044232.1"/>
</dbReference>
<feature type="domain" description="Rieske" evidence="5">
    <location>
        <begin position="420"/>
        <end position="503"/>
    </location>
</feature>
<reference evidence="7" key="1">
    <citation type="submission" date="2019-09" db="EMBL/GenBank/DDBJ databases">
        <title>Mumia zhuanghuii sp. nov. isolated from the intestinal contents of plateau pika (Ochotona curzoniae) in the Qinghai-Tibet plateau of China.</title>
        <authorList>
            <person name="Tian Z."/>
        </authorList>
    </citation>
    <scope>NUCLEOTIDE SEQUENCE [LARGE SCALE GENOMIC DNA]</scope>
    <source>
        <strain evidence="7">L-031</strain>
    </source>
</reference>
<evidence type="ECO:0000256" key="1">
    <source>
        <dbReference type="ARBA" id="ARBA00022714"/>
    </source>
</evidence>
<sequence>MTTPLWKQDATPVPGAQFEPGRSYDVVVVGAGITGLATAYLLARAGMGVAIVEAGEVGHLATGGNTGKASLLQGTVLSTLRSGHPAGLVRAYVEANRSGQEWLAATADELSVPYVRRTAFTYAQTDDALSSVEAEKDAAREAGVPVRRATRDELDAVPFPLASAVALDDQVSIDPMTFATALARAAVDAGAVLHTGVTVRGAKVLPRAHVQTDDGPLYADSIVLATGIPVLDRGGYFAKVHGTRSYCVAFAADGPIPEGMYLSADSPTRSVRAVSAGDGPAGYSGIIVGGAGHPVGRGGSERERVDQLVAWARQHLPVTEETHRWSAQDYQSHNLIPFIGAMPRSLGRVRFATGYGKWGLTNGPAAAQRIVAEILGDGDKPRWMTALGTRMTMPSDLARGVAENAKVGRAAAQGWVEAERTPVPVPQPAEGAGVVAQRGGRPVGISTVDGVTRAVDAVCPHLGGVLSWNDEECTWDCPLHASRFEANGARIEGPACSDLKPLS</sequence>
<dbReference type="Proteomes" id="UP000325516">
    <property type="component" value="Chromosome"/>
</dbReference>
<dbReference type="GO" id="GO:0004497">
    <property type="term" value="F:monooxygenase activity"/>
    <property type="evidence" value="ECO:0007669"/>
    <property type="project" value="UniProtKB-ARBA"/>
</dbReference>
<protein>
    <submittedName>
        <fullName evidence="6">FAD-dependent oxidoreductase</fullName>
    </submittedName>
</protein>
<dbReference type="Pfam" id="PF01266">
    <property type="entry name" value="DAO"/>
    <property type="match status" value="1"/>
</dbReference>
<dbReference type="Gene3D" id="2.102.10.10">
    <property type="entry name" value="Rieske [2Fe-2S] iron-sulphur domain"/>
    <property type="match status" value="1"/>
</dbReference>
<dbReference type="Gene3D" id="3.30.9.10">
    <property type="entry name" value="D-Amino Acid Oxidase, subunit A, domain 2"/>
    <property type="match status" value="1"/>
</dbReference>
<dbReference type="InterPro" id="IPR036922">
    <property type="entry name" value="Rieske_2Fe-2S_sf"/>
</dbReference>
<keyword evidence="1" id="KW-0001">2Fe-2S</keyword>
<evidence type="ECO:0000256" key="2">
    <source>
        <dbReference type="ARBA" id="ARBA00022723"/>
    </source>
</evidence>
<dbReference type="Gene3D" id="3.50.50.60">
    <property type="entry name" value="FAD/NAD(P)-binding domain"/>
    <property type="match status" value="1"/>
</dbReference>
<dbReference type="KEGG" id="mlz:F6J85_03830"/>
<dbReference type="GO" id="GO:0016705">
    <property type="term" value="F:oxidoreductase activity, acting on paired donors, with incorporation or reduction of molecular oxygen"/>
    <property type="evidence" value="ECO:0007669"/>
    <property type="project" value="UniProtKB-ARBA"/>
</dbReference>
<evidence type="ECO:0000313" key="7">
    <source>
        <dbReference type="Proteomes" id="UP000325516"/>
    </source>
</evidence>
<evidence type="ECO:0000313" key="6">
    <source>
        <dbReference type="EMBL" id="QEW02309.1"/>
    </source>
</evidence>
<name>A0A5J6L1D7_9MICO</name>
<dbReference type="AlphaFoldDB" id="A0A5J6L1D7"/>
<accession>A0A5J6L1D7</accession>
<dbReference type="GO" id="GO:0051537">
    <property type="term" value="F:2 iron, 2 sulfur cluster binding"/>
    <property type="evidence" value="ECO:0007669"/>
    <property type="project" value="UniProtKB-KW"/>
</dbReference>
<dbReference type="PROSITE" id="PS51296">
    <property type="entry name" value="RIESKE"/>
    <property type="match status" value="1"/>
</dbReference>
<gene>
    <name evidence="6" type="ORF">F6J85_03830</name>
</gene>
<proteinExistence type="predicted"/>
<dbReference type="InterPro" id="IPR006076">
    <property type="entry name" value="FAD-dep_OxRdtase"/>
</dbReference>
<organism evidence="6 7">
    <name type="scientific">Microbacterium lushaniae</name>
    <dbReference type="NCBI Taxonomy" id="2614639"/>
    <lineage>
        <taxon>Bacteria</taxon>
        <taxon>Bacillati</taxon>
        <taxon>Actinomycetota</taxon>
        <taxon>Actinomycetes</taxon>
        <taxon>Micrococcales</taxon>
        <taxon>Microbacteriaceae</taxon>
        <taxon>Microbacterium</taxon>
    </lineage>
</organism>
<evidence type="ECO:0000259" key="5">
    <source>
        <dbReference type="PROSITE" id="PS51296"/>
    </source>
</evidence>
<evidence type="ECO:0000256" key="4">
    <source>
        <dbReference type="ARBA" id="ARBA00023014"/>
    </source>
</evidence>
<dbReference type="Pfam" id="PF00355">
    <property type="entry name" value="Rieske"/>
    <property type="match status" value="1"/>
</dbReference>
<keyword evidence="4" id="KW-0411">Iron-sulfur</keyword>
<dbReference type="SUPFAM" id="SSF50022">
    <property type="entry name" value="ISP domain"/>
    <property type="match status" value="1"/>
</dbReference>
<dbReference type="InterPro" id="IPR036188">
    <property type="entry name" value="FAD/NAD-bd_sf"/>
</dbReference>
<dbReference type="GO" id="GO:0005737">
    <property type="term" value="C:cytoplasm"/>
    <property type="evidence" value="ECO:0007669"/>
    <property type="project" value="TreeGrafter"/>
</dbReference>